<keyword evidence="3" id="KW-0804">Transcription</keyword>
<reference evidence="7" key="1">
    <citation type="submission" date="2009-11" db="EMBL/GenBank/DDBJ databases">
        <title>The complete chromosome of Xylanimonas cellulosilytica DSM 15894.</title>
        <authorList>
            <consortium name="US DOE Joint Genome Institute (JGI-PGF)"/>
            <person name="Lucas S."/>
            <person name="Copeland A."/>
            <person name="Lapidus A."/>
            <person name="Glavina del Rio T."/>
            <person name="Dalin E."/>
            <person name="Tice H."/>
            <person name="Bruce D."/>
            <person name="Goodwin L."/>
            <person name="Pitluck S."/>
            <person name="Kyrpides N."/>
            <person name="Mavromatis K."/>
            <person name="Ivanova N."/>
            <person name="Mikhailova N."/>
            <person name="Foster B."/>
            <person name="Clum A."/>
            <person name="Brettin T."/>
            <person name="Detter J.C."/>
            <person name="Han C."/>
            <person name="Larimer F."/>
            <person name="Land M."/>
            <person name="Hauser L."/>
            <person name="Markowitz V."/>
            <person name="Cheng J.F."/>
            <person name="Hugenholtz P."/>
            <person name="Woyke T."/>
            <person name="Wu D."/>
            <person name="Gehrich-Schroeter G."/>
            <person name="Schneider S."/>
            <person name="Pukall S.R."/>
            <person name="Klenk H.P."/>
            <person name="Eisen J.A."/>
        </authorList>
    </citation>
    <scope>NUCLEOTIDE SEQUENCE [LARGE SCALE GENOMIC DNA]</scope>
    <source>
        <strain evidence="7">DSM 15894 / CECT 5975 / LMG 20990 / XIL07</strain>
    </source>
</reference>
<keyword evidence="7" id="KW-1185">Reference proteome</keyword>
<organism evidence="6 7">
    <name type="scientific">Xylanimonas cellulosilytica (strain DSM 15894 / JCM 12276 / CECT 5975 / KCTC 9989 / LMG 20990 / NBRC 107835 / XIL07)</name>
    <dbReference type="NCBI Taxonomy" id="446471"/>
    <lineage>
        <taxon>Bacteria</taxon>
        <taxon>Bacillati</taxon>
        <taxon>Actinomycetota</taxon>
        <taxon>Actinomycetes</taxon>
        <taxon>Micrococcales</taxon>
        <taxon>Promicromonosporaceae</taxon>
        <taxon>Xylanimonas</taxon>
    </lineage>
</organism>
<reference evidence="6 7" key="2">
    <citation type="journal article" date="2010" name="Stand. Genomic Sci.">
        <title>Complete genome sequence of Xylanimonas cellulosilytica type strain (XIL07).</title>
        <authorList>
            <person name="Foster B."/>
            <person name="Pukall R."/>
            <person name="Abt B."/>
            <person name="Nolan M."/>
            <person name="Glavina Del Rio T."/>
            <person name="Chen F."/>
            <person name="Lucas S."/>
            <person name="Tice H."/>
            <person name="Pitluck S."/>
            <person name="Cheng J.-F."/>
            <person name="Chertkov O."/>
            <person name="Brettin T."/>
            <person name="Han C."/>
            <person name="Detter J.C."/>
            <person name="Bruce D."/>
            <person name="Goodwin L."/>
            <person name="Ivanova N."/>
            <person name="Mavromatis K."/>
            <person name="Pati A."/>
            <person name="Mikhailova N."/>
            <person name="Chen A."/>
            <person name="Palaniappan K."/>
            <person name="Land M."/>
            <person name="Hauser L."/>
            <person name="Chang Y.-J."/>
            <person name="Jeffries C.D."/>
            <person name="Chain P."/>
            <person name="Rohde M."/>
            <person name="Goeker M."/>
            <person name="Bristow J."/>
            <person name="Eisen J.A."/>
            <person name="Markowitz V."/>
            <person name="Hugenholtz P."/>
            <person name="Kyrpides N.C."/>
            <person name="Klenk H.-P."/>
            <person name="Lapidus A."/>
        </authorList>
    </citation>
    <scope>NUCLEOTIDE SEQUENCE [LARGE SCALE GENOMIC DNA]</scope>
    <source>
        <strain evidence="7">DSM 15894 / CECT 5975 / LMG 20990 / XIL07</strain>
    </source>
</reference>
<evidence type="ECO:0000259" key="5">
    <source>
        <dbReference type="PROSITE" id="PS50977"/>
    </source>
</evidence>
<evidence type="ECO:0000256" key="2">
    <source>
        <dbReference type="ARBA" id="ARBA00023125"/>
    </source>
</evidence>
<dbReference type="STRING" id="446471.Xcel_1382"/>
<dbReference type="EMBL" id="CP001821">
    <property type="protein sequence ID" value="ACZ30413.1"/>
    <property type="molecule type" value="Genomic_DNA"/>
</dbReference>
<dbReference type="SUPFAM" id="SSF46689">
    <property type="entry name" value="Homeodomain-like"/>
    <property type="match status" value="1"/>
</dbReference>
<dbReference type="PROSITE" id="PS50977">
    <property type="entry name" value="HTH_TETR_2"/>
    <property type="match status" value="1"/>
</dbReference>
<dbReference type="GO" id="GO:0000976">
    <property type="term" value="F:transcription cis-regulatory region binding"/>
    <property type="evidence" value="ECO:0007669"/>
    <property type="project" value="TreeGrafter"/>
</dbReference>
<name>D1BRF8_XYLCX</name>
<dbReference type="AlphaFoldDB" id="D1BRF8"/>
<dbReference type="InterPro" id="IPR001647">
    <property type="entry name" value="HTH_TetR"/>
</dbReference>
<keyword evidence="2 4" id="KW-0238">DNA-binding</keyword>
<gene>
    <name evidence="6" type="ordered locus">Xcel_1382</name>
</gene>
<dbReference type="Gene3D" id="1.10.357.10">
    <property type="entry name" value="Tetracycline Repressor, domain 2"/>
    <property type="match status" value="1"/>
</dbReference>
<dbReference type="HOGENOM" id="CLU_114509_0_0_11"/>
<dbReference type="PANTHER" id="PTHR30055">
    <property type="entry name" value="HTH-TYPE TRANSCRIPTIONAL REGULATOR RUTR"/>
    <property type="match status" value="1"/>
</dbReference>
<dbReference type="GO" id="GO:0003700">
    <property type="term" value="F:DNA-binding transcription factor activity"/>
    <property type="evidence" value="ECO:0007669"/>
    <property type="project" value="TreeGrafter"/>
</dbReference>
<feature type="domain" description="HTH tetR-type" evidence="5">
    <location>
        <begin position="17"/>
        <end position="77"/>
    </location>
</feature>
<dbReference type="OrthoDB" id="5177743at2"/>
<dbReference type="PANTHER" id="PTHR30055:SF234">
    <property type="entry name" value="HTH-TYPE TRANSCRIPTIONAL REGULATOR BETI"/>
    <property type="match status" value="1"/>
</dbReference>
<evidence type="ECO:0000256" key="3">
    <source>
        <dbReference type="ARBA" id="ARBA00023163"/>
    </source>
</evidence>
<evidence type="ECO:0000313" key="7">
    <source>
        <dbReference type="Proteomes" id="UP000002255"/>
    </source>
</evidence>
<feature type="DNA-binding region" description="H-T-H motif" evidence="4">
    <location>
        <begin position="40"/>
        <end position="59"/>
    </location>
</feature>
<sequence>MNRRRKYDMSNRAAAREETRRRIIAAMLDVFPATPYPDIRIDDIAARAGVTGQTVIRHFGGKAGLMVATTEASAAIISLLQTAEVADGPLDGVIAALCETYERFGDAMAKLFAEVHLVEGLAEVVARGRADYLAWLDRALRPHLDPTLSADARAIRMAQLVAVCDIATWRLLRREGGLDPEHALQAFSDLIRSVLGHSAQPPLP</sequence>
<dbReference type="InterPro" id="IPR050109">
    <property type="entry name" value="HTH-type_TetR-like_transc_reg"/>
</dbReference>
<protein>
    <submittedName>
        <fullName evidence="6">Transcriptional regulator, TetR family</fullName>
    </submittedName>
</protein>
<accession>D1BRF8</accession>
<dbReference type="InterPro" id="IPR009057">
    <property type="entry name" value="Homeodomain-like_sf"/>
</dbReference>
<dbReference type="eggNOG" id="COG1309">
    <property type="taxonomic scope" value="Bacteria"/>
</dbReference>
<dbReference type="Proteomes" id="UP000002255">
    <property type="component" value="Chromosome"/>
</dbReference>
<evidence type="ECO:0000313" key="6">
    <source>
        <dbReference type="EMBL" id="ACZ30413.1"/>
    </source>
</evidence>
<dbReference type="KEGG" id="xce:Xcel_1382"/>
<proteinExistence type="predicted"/>
<evidence type="ECO:0000256" key="1">
    <source>
        <dbReference type="ARBA" id="ARBA00023015"/>
    </source>
</evidence>
<dbReference type="Pfam" id="PF00440">
    <property type="entry name" value="TetR_N"/>
    <property type="match status" value="1"/>
</dbReference>
<keyword evidence="1" id="KW-0805">Transcription regulation</keyword>
<evidence type="ECO:0000256" key="4">
    <source>
        <dbReference type="PROSITE-ProRule" id="PRU00335"/>
    </source>
</evidence>
<dbReference type="RefSeq" id="WP_012878155.1">
    <property type="nucleotide sequence ID" value="NC_013530.1"/>
</dbReference>